<gene>
    <name evidence="1" type="ORF">PECUL_23A055401</name>
</gene>
<dbReference type="AlphaFoldDB" id="A0AAD1RRX5"/>
<reference evidence="1" key="1">
    <citation type="submission" date="2022-03" db="EMBL/GenBank/DDBJ databases">
        <authorList>
            <person name="Alioto T."/>
            <person name="Alioto T."/>
            <person name="Gomez Garrido J."/>
        </authorList>
    </citation>
    <scope>NUCLEOTIDE SEQUENCE</scope>
</reference>
<sequence>MVSTASTRLLYSLWTHSERGRHPILCNDVVLACRWALFMVDSNTLVSPSQAIQQILMLILSRYVFQRLLAYQARYPQHAHIHGGLCSGGAINVGLCCSLGNKQLTVLTSETVGQG</sequence>
<name>A0AAD1RRX5_PELCU</name>
<dbReference type="Proteomes" id="UP001295444">
    <property type="component" value="Chromosome 03"/>
</dbReference>
<evidence type="ECO:0000313" key="1">
    <source>
        <dbReference type="EMBL" id="CAH2277122.1"/>
    </source>
</evidence>
<dbReference type="EMBL" id="OW240914">
    <property type="protein sequence ID" value="CAH2277122.1"/>
    <property type="molecule type" value="Genomic_DNA"/>
</dbReference>
<evidence type="ECO:0000313" key="2">
    <source>
        <dbReference type="Proteomes" id="UP001295444"/>
    </source>
</evidence>
<organism evidence="1 2">
    <name type="scientific">Pelobates cultripes</name>
    <name type="common">Western spadefoot toad</name>
    <dbReference type="NCBI Taxonomy" id="61616"/>
    <lineage>
        <taxon>Eukaryota</taxon>
        <taxon>Metazoa</taxon>
        <taxon>Chordata</taxon>
        <taxon>Craniata</taxon>
        <taxon>Vertebrata</taxon>
        <taxon>Euteleostomi</taxon>
        <taxon>Amphibia</taxon>
        <taxon>Batrachia</taxon>
        <taxon>Anura</taxon>
        <taxon>Pelobatoidea</taxon>
        <taxon>Pelobatidae</taxon>
        <taxon>Pelobates</taxon>
    </lineage>
</organism>
<proteinExistence type="predicted"/>
<protein>
    <submittedName>
        <fullName evidence="1">Uncharacterized protein</fullName>
    </submittedName>
</protein>
<keyword evidence="2" id="KW-1185">Reference proteome</keyword>
<accession>A0AAD1RRX5</accession>